<comment type="caution">
    <text evidence="1">The sequence shown here is derived from an EMBL/GenBank/DDBJ whole genome shotgun (WGS) entry which is preliminary data.</text>
</comment>
<gene>
    <name evidence="1" type="ORF">B0H16DRAFT_1504341</name>
</gene>
<proteinExistence type="predicted"/>
<sequence length="263" mass="30419">MEWSEDGYRLKWNELAPELKSALTHVFSSPTLRHVHLRGIVVDSCFQLFSLFSDATALEELRLSRVHPESRPWRPQLRSLLVSEFGVADDILWRLLNPRIDNRPPHVKLFTVGLKANNSNEVLSNLIQAASPELQHLRLWVDSPHRLPHSFGANLRSIDFCIKHIFVSMAEFFERCGHRMQVEYITFEGEPGFQATPLVSLVNTNIIDSAVPKLSFLKMVQIRTSTSEWVDELRSSLPSLVERNLLTVTEIRRTDDEPYYDWE</sequence>
<evidence type="ECO:0000313" key="2">
    <source>
        <dbReference type="Proteomes" id="UP001215598"/>
    </source>
</evidence>
<organism evidence="1 2">
    <name type="scientific">Mycena metata</name>
    <dbReference type="NCBI Taxonomy" id="1033252"/>
    <lineage>
        <taxon>Eukaryota</taxon>
        <taxon>Fungi</taxon>
        <taxon>Dikarya</taxon>
        <taxon>Basidiomycota</taxon>
        <taxon>Agaricomycotina</taxon>
        <taxon>Agaricomycetes</taxon>
        <taxon>Agaricomycetidae</taxon>
        <taxon>Agaricales</taxon>
        <taxon>Marasmiineae</taxon>
        <taxon>Mycenaceae</taxon>
        <taxon>Mycena</taxon>
    </lineage>
</organism>
<protein>
    <submittedName>
        <fullName evidence="1">Uncharacterized protein</fullName>
    </submittedName>
</protein>
<keyword evidence="2" id="KW-1185">Reference proteome</keyword>
<dbReference type="AlphaFoldDB" id="A0AAD7K4R4"/>
<dbReference type="EMBL" id="JARKIB010000008">
    <property type="protein sequence ID" value="KAJ7777106.1"/>
    <property type="molecule type" value="Genomic_DNA"/>
</dbReference>
<accession>A0AAD7K4R4</accession>
<evidence type="ECO:0000313" key="1">
    <source>
        <dbReference type="EMBL" id="KAJ7777106.1"/>
    </source>
</evidence>
<dbReference type="SUPFAM" id="SSF52047">
    <property type="entry name" value="RNI-like"/>
    <property type="match status" value="1"/>
</dbReference>
<reference evidence="1" key="1">
    <citation type="submission" date="2023-03" db="EMBL/GenBank/DDBJ databases">
        <title>Massive genome expansion in bonnet fungi (Mycena s.s.) driven by repeated elements and novel gene families across ecological guilds.</title>
        <authorList>
            <consortium name="Lawrence Berkeley National Laboratory"/>
            <person name="Harder C.B."/>
            <person name="Miyauchi S."/>
            <person name="Viragh M."/>
            <person name="Kuo A."/>
            <person name="Thoen E."/>
            <person name="Andreopoulos B."/>
            <person name="Lu D."/>
            <person name="Skrede I."/>
            <person name="Drula E."/>
            <person name="Henrissat B."/>
            <person name="Morin E."/>
            <person name="Kohler A."/>
            <person name="Barry K."/>
            <person name="LaButti K."/>
            <person name="Morin E."/>
            <person name="Salamov A."/>
            <person name="Lipzen A."/>
            <person name="Mereny Z."/>
            <person name="Hegedus B."/>
            <person name="Baldrian P."/>
            <person name="Stursova M."/>
            <person name="Weitz H."/>
            <person name="Taylor A."/>
            <person name="Grigoriev I.V."/>
            <person name="Nagy L.G."/>
            <person name="Martin F."/>
            <person name="Kauserud H."/>
        </authorList>
    </citation>
    <scope>NUCLEOTIDE SEQUENCE</scope>
    <source>
        <strain evidence="1">CBHHK182m</strain>
    </source>
</reference>
<dbReference type="Proteomes" id="UP001215598">
    <property type="component" value="Unassembled WGS sequence"/>
</dbReference>
<name>A0AAD7K4R4_9AGAR</name>